<name>A0A371HQY1_MUCPR</name>
<organism evidence="1 2">
    <name type="scientific">Mucuna pruriens</name>
    <name type="common">Velvet bean</name>
    <name type="synonym">Dolichos pruriens</name>
    <dbReference type="NCBI Taxonomy" id="157652"/>
    <lineage>
        <taxon>Eukaryota</taxon>
        <taxon>Viridiplantae</taxon>
        <taxon>Streptophyta</taxon>
        <taxon>Embryophyta</taxon>
        <taxon>Tracheophyta</taxon>
        <taxon>Spermatophyta</taxon>
        <taxon>Magnoliopsida</taxon>
        <taxon>eudicotyledons</taxon>
        <taxon>Gunneridae</taxon>
        <taxon>Pentapetalae</taxon>
        <taxon>rosids</taxon>
        <taxon>fabids</taxon>
        <taxon>Fabales</taxon>
        <taxon>Fabaceae</taxon>
        <taxon>Papilionoideae</taxon>
        <taxon>50 kb inversion clade</taxon>
        <taxon>NPAAA clade</taxon>
        <taxon>indigoferoid/millettioid clade</taxon>
        <taxon>Phaseoleae</taxon>
        <taxon>Mucuna</taxon>
    </lineage>
</organism>
<sequence>MAWKEFLEKVIPISGGTGLGYNQRYPRSTPLQGVVIPLRGELYQPHGYRSIPSQKGLGENPIMAVLANTYYTLNHLASGKKETSGAALCYDTYG</sequence>
<comment type="caution">
    <text evidence="1">The sequence shown here is derived from an EMBL/GenBank/DDBJ whole genome shotgun (WGS) entry which is preliminary data.</text>
</comment>
<feature type="non-terminal residue" evidence="1">
    <location>
        <position position="1"/>
    </location>
</feature>
<proteinExistence type="predicted"/>
<reference evidence="1" key="1">
    <citation type="submission" date="2018-05" db="EMBL/GenBank/DDBJ databases">
        <title>Draft genome of Mucuna pruriens seed.</title>
        <authorList>
            <person name="Nnadi N.E."/>
            <person name="Vos R."/>
            <person name="Hasami M.H."/>
            <person name="Devisetty U.K."/>
            <person name="Aguiy J.C."/>
        </authorList>
    </citation>
    <scope>NUCLEOTIDE SEQUENCE [LARGE SCALE GENOMIC DNA]</scope>
    <source>
        <strain evidence="1">JCA_2017</strain>
    </source>
</reference>
<keyword evidence="2" id="KW-1185">Reference proteome</keyword>
<dbReference type="AlphaFoldDB" id="A0A371HQY1"/>
<evidence type="ECO:0000313" key="1">
    <source>
        <dbReference type="EMBL" id="RDY05198.1"/>
    </source>
</evidence>
<gene>
    <name evidence="1" type="ORF">CR513_10980</name>
</gene>
<accession>A0A371HQY1</accession>
<protein>
    <submittedName>
        <fullName evidence="1">Uncharacterized protein</fullName>
    </submittedName>
</protein>
<dbReference type="EMBL" id="QJKJ01001926">
    <property type="protein sequence ID" value="RDY05198.1"/>
    <property type="molecule type" value="Genomic_DNA"/>
</dbReference>
<dbReference type="OrthoDB" id="1396996at2759"/>
<evidence type="ECO:0000313" key="2">
    <source>
        <dbReference type="Proteomes" id="UP000257109"/>
    </source>
</evidence>
<dbReference type="Proteomes" id="UP000257109">
    <property type="component" value="Unassembled WGS sequence"/>
</dbReference>